<evidence type="ECO:0000256" key="1">
    <source>
        <dbReference type="ARBA" id="ARBA00022729"/>
    </source>
</evidence>
<evidence type="ECO:0000313" key="3">
    <source>
        <dbReference type="Proteomes" id="UP001598130"/>
    </source>
</evidence>
<organism evidence="2 3">
    <name type="scientific">Phenylobacterium ferrooxidans</name>
    <dbReference type="NCBI Taxonomy" id="2982689"/>
    <lineage>
        <taxon>Bacteria</taxon>
        <taxon>Pseudomonadati</taxon>
        <taxon>Pseudomonadota</taxon>
        <taxon>Alphaproteobacteria</taxon>
        <taxon>Caulobacterales</taxon>
        <taxon>Caulobacteraceae</taxon>
        <taxon>Phenylobacterium</taxon>
    </lineage>
</organism>
<dbReference type="Gene3D" id="2.150.10.10">
    <property type="entry name" value="Serralysin-like metalloprotease, C-terminal"/>
    <property type="match status" value="2"/>
</dbReference>
<sequence length="625" mass="64435">MPNYFTVISNSGLHVPTGTFGNEFFLGDVNADGHVDFVWARQLLPHTTNSVPIQVALGNGLGGFVEGTAAVFPGGAPGTVAPRAHVFADLNGDNRPDLLFADQGTDAPPFPGFHETLSLSQGAVQVDQSQTLPQRNDFTHSLASGDIDRDGDLDIFVGNIFGREEIGPYFLMNDGQGHFTQEARSLSGAGDLNNGHYTSSAFIDTDGDGDLDLFLGSNGDRSNNSASPTTSKMLINDGTGHFSDQGMVIPSVTSGVPDIIIDTAVADVNGDGRPDLILSVALDNYAGGGTVRVLINNGSSFVDETTTRLLGGVGYSLTVDSTGVYRVIVGDVNGDGASDLILSSGTDSATTPSVFLNDGLGHFVGMPGLIPGLIKWDNIAAGDVNGDSRLDFVNVRTDPQGNETIRVFLGQAPAAYQEGTAGADGMMGGGGIDTLMGGQGNDAIVGGLGDDFLRGGEGDDVIFGGPGFDDTHGNQGNDTVYGGLGPDWVVGGQGNDFLSGDEGGDVVYGNLGADTCIGGDGRDWVRGGQADDSLSGGAGDDFMSGDRGNDTIYGGQGADVFNTFGDAGIDRVMDFNSADGDRVHFEAATTYVLRYEGGDTIIDMGGGNQMILVGVSQSSLGDWLV</sequence>
<dbReference type="InterPro" id="IPR001343">
    <property type="entry name" value="Hemolysn_Ca-bd"/>
</dbReference>
<gene>
    <name evidence="2" type="ORF">OCL97_01975</name>
</gene>
<proteinExistence type="predicted"/>
<accession>A0ABW6CLV9</accession>
<dbReference type="PANTHER" id="PTHR44103">
    <property type="entry name" value="PROPROTEIN CONVERTASE P"/>
    <property type="match status" value="1"/>
</dbReference>
<dbReference type="PROSITE" id="PS00330">
    <property type="entry name" value="HEMOLYSIN_CALCIUM"/>
    <property type="match status" value="3"/>
</dbReference>
<dbReference type="Proteomes" id="UP001598130">
    <property type="component" value="Unassembled WGS sequence"/>
</dbReference>
<dbReference type="PANTHER" id="PTHR44103:SF1">
    <property type="entry name" value="PROPROTEIN CONVERTASE P"/>
    <property type="match status" value="1"/>
</dbReference>
<dbReference type="SUPFAM" id="SSF69318">
    <property type="entry name" value="Integrin alpha N-terminal domain"/>
    <property type="match status" value="2"/>
</dbReference>
<keyword evidence="3" id="KW-1185">Reference proteome</keyword>
<comment type="caution">
    <text evidence="2">The sequence shown here is derived from an EMBL/GenBank/DDBJ whole genome shotgun (WGS) entry which is preliminary data.</text>
</comment>
<dbReference type="Gene3D" id="2.130.10.130">
    <property type="entry name" value="Integrin alpha, N-terminal"/>
    <property type="match status" value="2"/>
</dbReference>
<dbReference type="Pfam" id="PF00353">
    <property type="entry name" value="HemolysinCabind"/>
    <property type="match status" value="3"/>
</dbReference>
<dbReference type="EMBL" id="JAOTJD010000002">
    <property type="protein sequence ID" value="MFD3262726.1"/>
    <property type="molecule type" value="Genomic_DNA"/>
</dbReference>
<dbReference type="InterPro" id="IPR018511">
    <property type="entry name" value="Hemolysin-typ_Ca-bd_CS"/>
</dbReference>
<keyword evidence="1" id="KW-0732">Signal</keyword>
<reference evidence="2 3" key="1">
    <citation type="submission" date="2022-09" db="EMBL/GenBank/DDBJ databases">
        <title>New species of Phenylobacterium.</title>
        <authorList>
            <person name="Mieszkin S."/>
        </authorList>
    </citation>
    <scope>NUCLEOTIDE SEQUENCE [LARGE SCALE GENOMIC DNA]</scope>
    <source>
        <strain evidence="2 3">HK31-G</strain>
    </source>
</reference>
<dbReference type="SUPFAM" id="SSF51120">
    <property type="entry name" value="beta-Roll"/>
    <property type="match status" value="1"/>
</dbReference>
<dbReference type="InterPro" id="IPR011049">
    <property type="entry name" value="Serralysin-like_metalloprot_C"/>
</dbReference>
<name>A0ABW6CLV9_9CAUL</name>
<dbReference type="PRINTS" id="PR00313">
    <property type="entry name" value="CABNDNGRPT"/>
</dbReference>
<dbReference type="InterPro" id="IPR028994">
    <property type="entry name" value="Integrin_alpha_N"/>
</dbReference>
<dbReference type="RefSeq" id="WP_377367121.1">
    <property type="nucleotide sequence ID" value="NZ_JAOTJD010000002.1"/>
</dbReference>
<evidence type="ECO:0000313" key="2">
    <source>
        <dbReference type="EMBL" id="MFD3262726.1"/>
    </source>
</evidence>
<dbReference type="Pfam" id="PF13517">
    <property type="entry name" value="FG-GAP_3"/>
    <property type="match status" value="3"/>
</dbReference>
<dbReference type="InterPro" id="IPR013517">
    <property type="entry name" value="FG-GAP"/>
</dbReference>
<protein>
    <submittedName>
        <fullName evidence="2">FG-GAP-like repeat-containing protein</fullName>
    </submittedName>
</protein>